<reference evidence="2" key="2">
    <citation type="submission" date="2018-03" db="EMBL/GenBank/DDBJ databases">
        <title>The Triticum urartu genome reveals the dynamic nature of wheat genome evolution.</title>
        <authorList>
            <person name="Ling H."/>
            <person name="Ma B."/>
            <person name="Shi X."/>
            <person name="Liu H."/>
            <person name="Dong L."/>
            <person name="Sun H."/>
            <person name="Cao Y."/>
            <person name="Gao Q."/>
            <person name="Zheng S."/>
            <person name="Li Y."/>
            <person name="Yu Y."/>
            <person name="Du H."/>
            <person name="Qi M."/>
            <person name="Li Y."/>
            <person name="Yu H."/>
            <person name="Cui Y."/>
            <person name="Wang N."/>
            <person name="Chen C."/>
            <person name="Wu H."/>
            <person name="Zhao Y."/>
            <person name="Zhang J."/>
            <person name="Li Y."/>
            <person name="Zhou W."/>
            <person name="Zhang B."/>
            <person name="Hu W."/>
            <person name="Eijk M."/>
            <person name="Tang J."/>
            <person name="Witsenboer H."/>
            <person name="Zhao S."/>
            <person name="Li Z."/>
            <person name="Zhang A."/>
            <person name="Wang D."/>
            <person name="Liang C."/>
        </authorList>
    </citation>
    <scope>NUCLEOTIDE SEQUENCE [LARGE SCALE GENOMIC DNA]</scope>
    <source>
        <strain evidence="2">cv. G1812</strain>
    </source>
</reference>
<name>A0A8R7TH90_TRIUA</name>
<organism evidence="2 3">
    <name type="scientific">Triticum urartu</name>
    <name type="common">Red wild einkorn</name>
    <name type="synonym">Crithodium urartu</name>
    <dbReference type="NCBI Taxonomy" id="4572"/>
    <lineage>
        <taxon>Eukaryota</taxon>
        <taxon>Viridiplantae</taxon>
        <taxon>Streptophyta</taxon>
        <taxon>Embryophyta</taxon>
        <taxon>Tracheophyta</taxon>
        <taxon>Spermatophyta</taxon>
        <taxon>Magnoliopsida</taxon>
        <taxon>Liliopsida</taxon>
        <taxon>Poales</taxon>
        <taxon>Poaceae</taxon>
        <taxon>BOP clade</taxon>
        <taxon>Pooideae</taxon>
        <taxon>Triticodae</taxon>
        <taxon>Triticeae</taxon>
        <taxon>Triticinae</taxon>
        <taxon>Triticum</taxon>
    </lineage>
</organism>
<evidence type="ECO:0000313" key="2">
    <source>
        <dbReference type="EnsemblPlants" id="TuG1812G0200002738.01.T04.cds333375"/>
    </source>
</evidence>
<accession>A0A8R7TH90</accession>
<reference evidence="3" key="1">
    <citation type="journal article" date="2013" name="Nature">
        <title>Draft genome of the wheat A-genome progenitor Triticum urartu.</title>
        <authorList>
            <person name="Ling H.Q."/>
            <person name="Zhao S."/>
            <person name="Liu D."/>
            <person name="Wang J."/>
            <person name="Sun H."/>
            <person name="Zhang C."/>
            <person name="Fan H."/>
            <person name="Li D."/>
            <person name="Dong L."/>
            <person name="Tao Y."/>
            <person name="Gao C."/>
            <person name="Wu H."/>
            <person name="Li Y."/>
            <person name="Cui Y."/>
            <person name="Guo X."/>
            <person name="Zheng S."/>
            <person name="Wang B."/>
            <person name="Yu K."/>
            <person name="Liang Q."/>
            <person name="Yang W."/>
            <person name="Lou X."/>
            <person name="Chen J."/>
            <person name="Feng M."/>
            <person name="Jian J."/>
            <person name="Zhang X."/>
            <person name="Luo G."/>
            <person name="Jiang Y."/>
            <person name="Liu J."/>
            <person name="Wang Z."/>
            <person name="Sha Y."/>
            <person name="Zhang B."/>
            <person name="Wu H."/>
            <person name="Tang D."/>
            <person name="Shen Q."/>
            <person name="Xue P."/>
            <person name="Zou S."/>
            <person name="Wang X."/>
            <person name="Liu X."/>
            <person name="Wang F."/>
            <person name="Yang Y."/>
            <person name="An X."/>
            <person name="Dong Z."/>
            <person name="Zhang K."/>
            <person name="Zhang X."/>
            <person name="Luo M.C."/>
            <person name="Dvorak J."/>
            <person name="Tong Y."/>
            <person name="Wang J."/>
            <person name="Yang H."/>
            <person name="Li Z."/>
            <person name="Wang D."/>
            <person name="Zhang A."/>
            <person name="Wang J."/>
        </authorList>
    </citation>
    <scope>NUCLEOTIDE SEQUENCE</scope>
    <source>
        <strain evidence="3">cv. G1812</strain>
    </source>
</reference>
<feature type="region of interest" description="Disordered" evidence="1">
    <location>
        <begin position="80"/>
        <end position="100"/>
    </location>
</feature>
<evidence type="ECO:0000313" key="3">
    <source>
        <dbReference type="Proteomes" id="UP000015106"/>
    </source>
</evidence>
<protein>
    <submittedName>
        <fullName evidence="2">Uncharacterized protein</fullName>
    </submittedName>
</protein>
<dbReference type="AlphaFoldDB" id="A0A8R7TH90"/>
<dbReference type="Proteomes" id="UP000015106">
    <property type="component" value="Chromosome 2"/>
</dbReference>
<keyword evidence="3" id="KW-1185">Reference proteome</keyword>
<evidence type="ECO:0000256" key="1">
    <source>
        <dbReference type="SAM" id="MobiDB-lite"/>
    </source>
</evidence>
<dbReference type="Gramene" id="TuG1812G0200002738.01.T04">
    <property type="protein sequence ID" value="TuG1812G0200002738.01.T04.cds333375"/>
    <property type="gene ID" value="TuG1812G0200002738.01"/>
</dbReference>
<dbReference type="EnsemblPlants" id="TuG1812G0200002738.01.T04">
    <property type="protein sequence ID" value="TuG1812G0200002738.01.T04.cds333375"/>
    <property type="gene ID" value="TuG1812G0200002738.01"/>
</dbReference>
<sequence length="100" mass="11455">MSQLFCAILYTQHKNTDIFVQTLGRLPVCDRHGSFDADREITVAVAVARRREGTNDRVHRDPTWPNGAARGLIRWYRASSQLHPHTHHKYSRASGPHRSP</sequence>
<proteinExistence type="predicted"/>
<reference evidence="2" key="3">
    <citation type="submission" date="2022-06" db="UniProtKB">
        <authorList>
            <consortium name="EnsemblPlants"/>
        </authorList>
    </citation>
    <scope>IDENTIFICATION</scope>
</reference>
<gene>
    <name evidence="2" type="primary">LOC125537394</name>
</gene>